<dbReference type="EMBL" id="AWSJ01000200">
    <property type="protein sequence ID" value="ERI08598.1"/>
    <property type="molecule type" value="Genomic_DNA"/>
</dbReference>
<accession>U1X236</accession>
<dbReference type="Proteomes" id="UP000016511">
    <property type="component" value="Unassembled WGS sequence"/>
</dbReference>
<evidence type="ECO:0000313" key="4">
    <source>
        <dbReference type="EMBL" id="ERI08598.1"/>
    </source>
</evidence>
<name>U1X236_ANEAE</name>
<keyword evidence="5" id="KW-1185">Reference proteome</keyword>
<feature type="domain" description="Sporulation membrane protein YtrI C-terminal" evidence="3">
    <location>
        <begin position="88"/>
        <end position="156"/>
    </location>
</feature>
<dbReference type="PATRIC" id="fig|649747.3.peg.3019"/>
<evidence type="ECO:0000313" key="5">
    <source>
        <dbReference type="Proteomes" id="UP000016511"/>
    </source>
</evidence>
<evidence type="ECO:0000256" key="1">
    <source>
        <dbReference type="SAM" id="Coils"/>
    </source>
</evidence>
<evidence type="ECO:0000259" key="3">
    <source>
        <dbReference type="Pfam" id="PF26347"/>
    </source>
</evidence>
<sequence length="160" mass="18951">MRVPSGAYWRRSIRFILLYILGILTGMSVFLLIVGDEVDRLHLKIRKLEQENVEYVQEKIEYKKIENSLIQKEKNVVKEIELHLQTKDGFVEAELKKKLIKDLFFLKGKPLDYVTGFHEGIMMMVAERTYTINNRMYSLQLSTLVISPSLHMYIRVEEKR</sequence>
<evidence type="ECO:0000256" key="2">
    <source>
        <dbReference type="SAM" id="Phobius"/>
    </source>
</evidence>
<comment type="caution">
    <text evidence="4">The sequence shown here is derived from an EMBL/GenBank/DDBJ whole genome shotgun (WGS) entry which is preliminary data.</text>
</comment>
<dbReference type="HOGENOM" id="CLU_1648627_0_0_9"/>
<gene>
    <name evidence="4" type="ORF">HMPREF0083_03326</name>
</gene>
<keyword evidence="2" id="KW-1133">Transmembrane helix</keyword>
<keyword evidence="2" id="KW-0812">Transmembrane</keyword>
<protein>
    <recommendedName>
        <fullName evidence="3">Sporulation membrane protein YtrI C-terminal domain-containing protein</fullName>
    </recommendedName>
</protein>
<proteinExistence type="predicted"/>
<organism evidence="4 5">
    <name type="scientific">Aneurinibacillus aneurinilyticus ATCC 12856</name>
    <dbReference type="NCBI Taxonomy" id="649747"/>
    <lineage>
        <taxon>Bacteria</taxon>
        <taxon>Bacillati</taxon>
        <taxon>Bacillota</taxon>
        <taxon>Bacilli</taxon>
        <taxon>Bacillales</taxon>
        <taxon>Paenibacillaceae</taxon>
        <taxon>Aneurinibacillus group</taxon>
        <taxon>Aneurinibacillus</taxon>
    </lineage>
</organism>
<dbReference type="Pfam" id="PF26347">
    <property type="entry name" value="YtrI_sporulation"/>
    <property type="match status" value="1"/>
</dbReference>
<dbReference type="AlphaFoldDB" id="U1X236"/>
<dbReference type="STRING" id="649747.HMPREF0083_03326"/>
<keyword evidence="2" id="KW-0472">Membrane</keyword>
<feature type="coiled-coil region" evidence="1">
    <location>
        <begin position="38"/>
        <end position="68"/>
    </location>
</feature>
<reference evidence="4 5" key="1">
    <citation type="submission" date="2013-08" db="EMBL/GenBank/DDBJ databases">
        <authorList>
            <person name="Weinstock G."/>
            <person name="Sodergren E."/>
            <person name="Wylie T."/>
            <person name="Fulton L."/>
            <person name="Fulton R."/>
            <person name="Fronick C."/>
            <person name="O'Laughlin M."/>
            <person name="Godfrey J."/>
            <person name="Miner T."/>
            <person name="Herter B."/>
            <person name="Appelbaum E."/>
            <person name="Cordes M."/>
            <person name="Lek S."/>
            <person name="Wollam A."/>
            <person name="Pepin K.H."/>
            <person name="Palsikar V.B."/>
            <person name="Mitreva M."/>
            <person name="Wilson R.K."/>
        </authorList>
    </citation>
    <scope>NUCLEOTIDE SEQUENCE [LARGE SCALE GENOMIC DNA]</scope>
    <source>
        <strain evidence="4 5">ATCC 12856</strain>
    </source>
</reference>
<feature type="transmembrane region" description="Helical" evidence="2">
    <location>
        <begin position="12"/>
        <end position="34"/>
    </location>
</feature>
<keyword evidence="1" id="KW-0175">Coiled coil</keyword>
<dbReference type="InterPro" id="IPR058620">
    <property type="entry name" value="YtrI_C"/>
</dbReference>